<feature type="signal peptide" evidence="1">
    <location>
        <begin position="1"/>
        <end position="23"/>
    </location>
</feature>
<evidence type="ECO:0000256" key="1">
    <source>
        <dbReference type="SAM" id="SignalP"/>
    </source>
</evidence>
<reference evidence="2 3" key="1">
    <citation type="submission" date="2024-09" db="EMBL/GenBank/DDBJ databases">
        <authorList>
            <person name="Sun Q."/>
            <person name="Mori K."/>
        </authorList>
    </citation>
    <scope>NUCLEOTIDE SEQUENCE [LARGE SCALE GENOMIC DNA]</scope>
    <source>
        <strain evidence="2 3">CCM 8677</strain>
    </source>
</reference>
<sequence length="260" mass="27889">MKTKLTRKVMASAVMGVAMSAMANALVAVPAFAQEAKPEHEVSFNIGGVSDYRYRGISQSRLKPALQGGADYVNNTHGIYAGTWLSTIKWTKDAGGSGEVEMDLYAGKRGEITPDVTYDVGVLSYVYPSNGLKKVAGFADANTTEIYGQIGSGPFYAKYSHSVTNLFGFVNSKNSGYLDLGANLDLSEGYTLNLHYGRQTIKNNTASSYNDWKVGVTKELVGVNFSLAVIGTSADEKLYYTPAGKFTGKTSLVVSAVKTF</sequence>
<comment type="caution">
    <text evidence="2">The sequence shown here is derived from an EMBL/GenBank/DDBJ whole genome shotgun (WGS) entry which is preliminary data.</text>
</comment>
<gene>
    <name evidence="2" type="ORF">ACFFJH_12220</name>
</gene>
<evidence type="ECO:0000313" key="3">
    <source>
        <dbReference type="Proteomes" id="UP001589844"/>
    </source>
</evidence>
<accession>A0ABV6IIB7</accession>
<keyword evidence="3" id="KW-1185">Reference proteome</keyword>
<dbReference type="Pfam" id="PF09694">
    <property type="entry name" value="Gcw_chp"/>
    <property type="match status" value="1"/>
</dbReference>
<dbReference type="RefSeq" id="WP_390212996.1">
    <property type="nucleotide sequence ID" value="NZ_JBHLXJ010000013.1"/>
</dbReference>
<keyword evidence="1" id="KW-0732">Signal</keyword>
<dbReference type="NCBIfam" id="TIGR02001">
    <property type="entry name" value="gcw_chp"/>
    <property type="match status" value="1"/>
</dbReference>
<organism evidence="2 3">
    <name type="scientific">Undibacterium danionis</name>
    <dbReference type="NCBI Taxonomy" id="1812100"/>
    <lineage>
        <taxon>Bacteria</taxon>
        <taxon>Pseudomonadati</taxon>
        <taxon>Pseudomonadota</taxon>
        <taxon>Betaproteobacteria</taxon>
        <taxon>Burkholderiales</taxon>
        <taxon>Oxalobacteraceae</taxon>
        <taxon>Undibacterium</taxon>
    </lineage>
</organism>
<proteinExistence type="predicted"/>
<feature type="chain" id="PRO_5046987997" evidence="1">
    <location>
        <begin position="24"/>
        <end position="260"/>
    </location>
</feature>
<dbReference type="InterPro" id="IPR010239">
    <property type="entry name" value="CHP02001"/>
</dbReference>
<dbReference type="EMBL" id="JBHLXJ010000013">
    <property type="protein sequence ID" value="MFC0350579.1"/>
    <property type="molecule type" value="Genomic_DNA"/>
</dbReference>
<name>A0ABV6IIB7_9BURK</name>
<evidence type="ECO:0000313" key="2">
    <source>
        <dbReference type="EMBL" id="MFC0350579.1"/>
    </source>
</evidence>
<dbReference type="Proteomes" id="UP001589844">
    <property type="component" value="Unassembled WGS sequence"/>
</dbReference>
<protein>
    <submittedName>
        <fullName evidence="2">TorF family putative porin</fullName>
    </submittedName>
</protein>